<sequence>MPKRKQKRLHPVSSERGVQQVLDILTQHWKLRREAVPVQWALHAEAKCQWALQEMQALREEAHAGERPSLDEGRVRLCLERIASLDGAVRDVIQTELQNQKTQVFLKHTRSLRSAVRAHVLAGKAFEPGTQESWDLLVCLETWRVDKLQAEDLKRQMVTVQAVIRAERIKELQRTAKPRKGGGTYWEEPEPLPAATPRLEVVRERMETLETRVQQQDYRDTFGRGPQPRSQFRRFRN</sequence>
<comment type="caution">
    <text evidence="2">The sequence shown here is derived from an EMBL/GenBank/DDBJ whole genome shotgun (WGS) entry which is preliminary data.</text>
</comment>
<organism evidence="2 3">
    <name type="scientific">Deinococcus arenae</name>
    <dbReference type="NCBI Taxonomy" id="1452751"/>
    <lineage>
        <taxon>Bacteria</taxon>
        <taxon>Thermotogati</taxon>
        <taxon>Deinococcota</taxon>
        <taxon>Deinococci</taxon>
        <taxon>Deinococcales</taxon>
        <taxon>Deinococcaceae</taxon>
        <taxon>Deinococcus</taxon>
    </lineage>
</organism>
<proteinExistence type="predicted"/>
<evidence type="ECO:0000256" key="1">
    <source>
        <dbReference type="SAM" id="MobiDB-lite"/>
    </source>
</evidence>
<gene>
    <name evidence="2" type="ORF">GCM10008956_32250</name>
</gene>
<name>A0A8H9GRV9_9DEIO</name>
<reference evidence="3" key="1">
    <citation type="journal article" date="2019" name="Int. J. Syst. Evol. Microbiol.">
        <title>The Global Catalogue of Microorganisms (GCM) 10K type strain sequencing project: providing services to taxonomists for standard genome sequencing and annotation.</title>
        <authorList>
            <consortium name="The Broad Institute Genomics Platform"/>
            <consortium name="The Broad Institute Genome Sequencing Center for Infectious Disease"/>
            <person name="Wu L."/>
            <person name="Ma J."/>
        </authorList>
    </citation>
    <scope>NUCLEOTIDE SEQUENCE [LARGE SCALE GENOMIC DNA]</scope>
    <source>
        <strain evidence="3">JCM 31047</strain>
    </source>
</reference>
<dbReference type="Proteomes" id="UP000600547">
    <property type="component" value="Unassembled WGS sequence"/>
</dbReference>
<feature type="region of interest" description="Disordered" evidence="1">
    <location>
        <begin position="215"/>
        <end position="237"/>
    </location>
</feature>
<keyword evidence="3" id="KW-1185">Reference proteome</keyword>
<dbReference type="RefSeq" id="WP_189062676.1">
    <property type="nucleotide sequence ID" value="NZ_BMQG01000014.1"/>
</dbReference>
<dbReference type="AlphaFoldDB" id="A0A8H9GRV9"/>
<protein>
    <submittedName>
        <fullName evidence="2">Uncharacterized protein</fullName>
    </submittedName>
</protein>
<evidence type="ECO:0000313" key="3">
    <source>
        <dbReference type="Proteomes" id="UP000600547"/>
    </source>
</evidence>
<evidence type="ECO:0000313" key="2">
    <source>
        <dbReference type="EMBL" id="GGM53819.1"/>
    </source>
</evidence>
<accession>A0A8H9GRV9</accession>
<dbReference type="EMBL" id="BMQG01000014">
    <property type="protein sequence ID" value="GGM53819.1"/>
    <property type="molecule type" value="Genomic_DNA"/>
</dbReference>